<dbReference type="GO" id="GO:0006508">
    <property type="term" value="P:proteolysis"/>
    <property type="evidence" value="ECO:0007669"/>
    <property type="project" value="InterPro"/>
</dbReference>
<protein>
    <recommendedName>
        <fullName evidence="1">Peptidase S9 prolyl oligopeptidase catalytic domain-containing protein</fullName>
    </recommendedName>
</protein>
<organism evidence="2 3">
    <name type="scientific">Asticcacaulis benevestitus DSM 16100 = ATCC BAA-896</name>
    <dbReference type="NCBI Taxonomy" id="1121022"/>
    <lineage>
        <taxon>Bacteria</taxon>
        <taxon>Pseudomonadati</taxon>
        <taxon>Pseudomonadota</taxon>
        <taxon>Alphaproteobacteria</taxon>
        <taxon>Caulobacterales</taxon>
        <taxon>Caulobacteraceae</taxon>
        <taxon>Asticcacaulis</taxon>
    </lineage>
</organism>
<evidence type="ECO:0000313" key="3">
    <source>
        <dbReference type="Proteomes" id="UP000017837"/>
    </source>
</evidence>
<proteinExistence type="predicted"/>
<gene>
    <name evidence="2" type="ORF">ABENE_17455</name>
</gene>
<dbReference type="EMBL" id="AWGB01000047">
    <property type="protein sequence ID" value="ESQ87016.1"/>
    <property type="molecule type" value="Genomic_DNA"/>
</dbReference>
<reference evidence="2 3" key="1">
    <citation type="journal article" date="2014" name="Nature">
        <title>Sequential evolution of bacterial morphology by co-option of a developmental regulator.</title>
        <authorList>
            <person name="Jiang C."/>
            <person name="Brown P.J."/>
            <person name="Ducret A."/>
            <person name="Brun Y.V."/>
        </authorList>
    </citation>
    <scope>NUCLEOTIDE SEQUENCE [LARGE SCALE GENOMIC DNA]</scope>
    <source>
        <strain evidence="2 3">DSM 16100</strain>
    </source>
</reference>
<dbReference type="InterPro" id="IPR029058">
    <property type="entry name" value="AB_hydrolase_fold"/>
</dbReference>
<dbReference type="eggNOG" id="COG0823">
    <property type="taxonomic scope" value="Bacteria"/>
</dbReference>
<dbReference type="Proteomes" id="UP000017837">
    <property type="component" value="Unassembled WGS sequence"/>
</dbReference>
<dbReference type="Gene3D" id="2.120.10.30">
    <property type="entry name" value="TolB, C-terminal domain"/>
    <property type="match status" value="1"/>
</dbReference>
<dbReference type="eggNOG" id="COG1506">
    <property type="taxonomic scope" value="Bacteria"/>
</dbReference>
<comment type="caution">
    <text evidence="2">The sequence shown here is derived from an EMBL/GenBank/DDBJ whole genome shotgun (WGS) entry which is preliminary data.</text>
</comment>
<sequence>MCDTLLPGTPDAQSAERRSIGAKDLIGLRDIGPVGGGDPSIPLLSMSPDKQHVAFQIRRANVGTNDYCLGMVVVDLAMPGSARLIDRGGQYMRATFDQFGLAHVPTGFAAIITPKWSPDGQWVAYLRRDGGVTQVWRALAEGRGGEAVTQAATDVEGFAWTDDGQSIIFSTTPDVDVREAAIVEEGKGGFLFDARFMPAERSTPFPSAAETRTYQVVDLASGAIRPARPVEITRVSPVEVLSDGEVSKARSPDGAIATLALADGRYVNSPTVLFIQQKDGLEKRCASEVCSRLQTIWWSADGSSLYFLRRSGWAAEALSLYQWKAKEARPQQLMTTTDALVGCQLATEALICAAEAGKQPRRVVLISLKSGEMTTVFDPNPEFAHLQLGNVTRMHWRNHLGMEVFGDLVLPPDHKPGEQHPLIVVGYESRGFLRGGTGDEYPIQLFAARGFAVLSFQRPPDYGDIFGKPTSSEASERLDRVDWADRRSVLSAMENGIDAAVATGAVDRDKIGLTGFSDGASSARFAVINGSIAYKAIALSHCCEDTTSLSLMNERLRGRRNSMGYPRLADNPKPFWSAYSVRLNAERFRAPMLIQLSDEEFRFSLESITALRDLNKPIEMYVFPDERHVKWQPVHRLAVYNRNLDWFDFWLRGLEDADPTKTEQYRRWHALRAQPSATMGAPLSG</sequence>
<dbReference type="NCBIfam" id="NF033523">
    <property type="entry name" value="lasso_peptidase"/>
    <property type="match status" value="1"/>
</dbReference>
<evidence type="ECO:0000259" key="1">
    <source>
        <dbReference type="Pfam" id="PF00326"/>
    </source>
</evidence>
<dbReference type="OrthoDB" id="100212at2"/>
<dbReference type="STRING" id="1121022.GCA_000376105_03750"/>
<dbReference type="Pfam" id="PF07676">
    <property type="entry name" value="PD40"/>
    <property type="match status" value="1"/>
</dbReference>
<name>V4PFT6_9CAUL</name>
<dbReference type="PATRIC" id="fig|1121022.4.peg.3564"/>
<dbReference type="Pfam" id="PF00326">
    <property type="entry name" value="Peptidase_S9"/>
    <property type="match status" value="1"/>
</dbReference>
<keyword evidence="3" id="KW-1185">Reference proteome</keyword>
<feature type="domain" description="Peptidase S9 prolyl oligopeptidase catalytic" evidence="1">
    <location>
        <begin position="495"/>
        <end position="651"/>
    </location>
</feature>
<dbReference type="AlphaFoldDB" id="V4PFT6"/>
<dbReference type="GO" id="GO:0008236">
    <property type="term" value="F:serine-type peptidase activity"/>
    <property type="evidence" value="ECO:0007669"/>
    <property type="project" value="InterPro"/>
</dbReference>
<accession>V4PFT6</accession>
<dbReference type="SUPFAM" id="SSF82171">
    <property type="entry name" value="DPP6 N-terminal domain-like"/>
    <property type="match status" value="1"/>
</dbReference>
<dbReference type="InterPro" id="IPR001375">
    <property type="entry name" value="Peptidase_S9_cat"/>
</dbReference>
<dbReference type="InterPro" id="IPR011042">
    <property type="entry name" value="6-blade_b-propeller_TolB-like"/>
</dbReference>
<dbReference type="SUPFAM" id="SSF53474">
    <property type="entry name" value="alpha/beta-Hydrolases"/>
    <property type="match status" value="1"/>
</dbReference>
<dbReference type="InterPro" id="IPR011659">
    <property type="entry name" value="WD40"/>
</dbReference>
<evidence type="ECO:0000313" key="2">
    <source>
        <dbReference type="EMBL" id="ESQ87016.1"/>
    </source>
</evidence>
<dbReference type="RefSeq" id="WP_018083433.1">
    <property type="nucleotide sequence ID" value="NZ_AQWM01000032.1"/>
</dbReference>
<dbReference type="InterPro" id="IPR053536">
    <property type="entry name" value="Lasso_peptide_isopeptidase"/>
</dbReference>
<dbReference type="Gene3D" id="3.40.50.1820">
    <property type="entry name" value="alpha/beta hydrolase"/>
    <property type="match status" value="1"/>
</dbReference>